<dbReference type="PANTHER" id="PTHR30348">
    <property type="entry name" value="UNCHARACTERIZED PROTEIN YECE"/>
    <property type="match status" value="1"/>
</dbReference>
<evidence type="ECO:0000313" key="1">
    <source>
        <dbReference type="EMBL" id="MFC5382326.1"/>
    </source>
</evidence>
<name>A0ABW0GVY5_9MICO</name>
<sequence>MAIARVGISGWTYPPWRGVFYPPGLPQKRELAYAAERLATVELNGSFYSLQRPESYRSWAAATPDDFVFAVKGGRFITHMKRLADVRVPLANFVASGVLALGHRLGPVLWQLPPTLAFDAGLLHDFLRLLPRSTGAAAALAREHDARLEGRAETTTDADRPLCHALEVRHESFRDPAFLALAERHGVAVVVADTAGRWPLIDEATAGFAYARLHGETELYTSGYDDEALDRWEARVGRWLTDGRDAFVYFDNDVKVRAPFDALALAGRLARVVGSREEEL</sequence>
<dbReference type="EMBL" id="JBHSLD010000024">
    <property type="protein sequence ID" value="MFC5382326.1"/>
    <property type="molecule type" value="Genomic_DNA"/>
</dbReference>
<gene>
    <name evidence="1" type="ORF">ACFPJ6_16295</name>
</gene>
<dbReference type="Pfam" id="PF01904">
    <property type="entry name" value="DUF72"/>
    <property type="match status" value="1"/>
</dbReference>
<dbReference type="Proteomes" id="UP001596122">
    <property type="component" value="Unassembled WGS sequence"/>
</dbReference>
<organism evidence="1 2">
    <name type="scientific">Aquipuribacter nitratireducens</name>
    <dbReference type="NCBI Taxonomy" id="650104"/>
    <lineage>
        <taxon>Bacteria</taxon>
        <taxon>Bacillati</taxon>
        <taxon>Actinomycetota</taxon>
        <taxon>Actinomycetes</taxon>
        <taxon>Micrococcales</taxon>
        <taxon>Intrasporangiaceae</taxon>
        <taxon>Aquipuribacter</taxon>
    </lineage>
</organism>
<reference evidence="2" key="1">
    <citation type="journal article" date="2019" name="Int. J. Syst. Evol. Microbiol.">
        <title>The Global Catalogue of Microorganisms (GCM) 10K type strain sequencing project: providing services to taxonomists for standard genome sequencing and annotation.</title>
        <authorList>
            <consortium name="The Broad Institute Genomics Platform"/>
            <consortium name="The Broad Institute Genome Sequencing Center for Infectious Disease"/>
            <person name="Wu L."/>
            <person name="Ma J."/>
        </authorList>
    </citation>
    <scope>NUCLEOTIDE SEQUENCE [LARGE SCALE GENOMIC DNA]</scope>
    <source>
        <strain evidence="2">CCUG 43114</strain>
    </source>
</reference>
<protein>
    <submittedName>
        <fullName evidence="1">DUF72 domain-containing protein</fullName>
    </submittedName>
</protein>
<accession>A0ABW0GVY5</accession>
<dbReference type="InterPro" id="IPR002763">
    <property type="entry name" value="DUF72"/>
</dbReference>
<proteinExistence type="predicted"/>
<dbReference type="PANTHER" id="PTHR30348:SF4">
    <property type="entry name" value="DUF72 DOMAIN-CONTAINING PROTEIN"/>
    <property type="match status" value="1"/>
</dbReference>
<dbReference type="RefSeq" id="WP_340271690.1">
    <property type="nucleotide sequence ID" value="NZ_JBBEOG010000014.1"/>
</dbReference>
<evidence type="ECO:0000313" key="2">
    <source>
        <dbReference type="Proteomes" id="UP001596122"/>
    </source>
</evidence>
<dbReference type="Gene3D" id="3.20.20.410">
    <property type="entry name" value="Protein of unknown function UPF0759"/>
    <property type="match status" value="1"/>
</dbReference>
<dbReference type="InterPro" id="IPR036520">
    <property type="entry name" value="UPF0759_sf"/>
</dbReference>
<dbReference type="SUPFAM" id="SSF117396">
    <property type="entry name" value="TM1631-like"/>
    <property type="match status" value="1"/>
</dbReference>
<comment type="caution">
    <text evidence="1">The sequence shown here is derived from an EMBL/GenBank/DDBJ whole genome shotgun (WGS) entry which is preliminary data.</text>
</comment>
<keyword evidence="2" id="KW-1185">Reference proteome</keyword>